<keyword evidence="3" id="KW-1185">Reference proteome</keyword>
<reference evidence="2 3" key="1">
    <citation type="journal article" date="2023" name="Plants (Basel)">
        <title>Bridging the Gap: Combining Genomics and Transcriptomics Approaches to Understand Stylosanthes scabra, an Orphan Legume from the Brazilian Caatinga.</title>
        <authorList>
            <person name="Ferreira-Neto J.R.C."/>
            <person name="da Silva M.D."/>
            <person name="Binneck E."/>
            <person name="de Melo N.F."/>
            <person name="da Silva R.H."/>
            <person name="de Melo A.L.T.M."/>
            <person name="Pandolfi V."/>
            <person name="Bustamante F.O."/>
            <person name="Brasileiro-Vidal A.C."/>
            <person name="Benko-Iseppon A.M."/>
        </authorList>
    </citation>
    <scope>NUCLEOTIDE SEQUENCE [LARGE SCALE GENOMIC DNA]</scope>
    <source>
        <tissue evidence="2">Leaves</tissue>
    </source>
</reference>
<accession>A0ABU6W503</accession>
<proteinExistence type="predicted"/>
<protein>
    <submittedName>
        <fullName evidence="2">Uncharacterized protein</fullName>
    </submittedName>
</protein>
<evidence type="ECO:0000313" key="2">
    <source>
        <dbReference type="EMBL" id="MED6179138.1"/>
    </source>
</evidence>
<evidence type="ECO:0000313" key="3">
    <source>
        <dbReference type="Proteomes" id="UP001341840"/>
    </source>
</evidence>
<evidence type="ECO:0000256" key="1">
    <source>
        <dbReference type="SAM" id="MobiDB-lite"/>
    </source>
</evidence>
<feature type="region of interest" description="Disordered" evidence="1">
    <location>
        <begin position="58"/>
        <end position="90"/>
    </location>
</feature>
<feature type="non-terminal residue" evidence="2">
    <location>
        <position position="1"/>
    </location>
</feature>
<feature type="compositionally biased region" description="Basic and acidic residues" evidence="1">
    <location>
        <begin position="80"/>
        <end position="90"/>
    </location>
</feature>
<sequence>LNFKNQGEALKKVEVPVGDLAKQFQQLKHKTPNTFPGNTIMNPNAECKAVNVVMVEESPTQEEKVEAEIIPSPPPPKPKSSSEKLKPLSN</sequence>
<feature type="non-terminal residue" evidence="2">
    <location>
        <position position="90"/>
    </location>
</feature>
<dbReference type="Proteomes" id="UP001341840">
    <property type="component" value="Unassembled WGS sequence"/>
</dbReference>
<gene>
    <name evidence="2" type="ORF">PIB30_114371</name>
</gene>
<dbReference type="EMBL" id="JASCZI010161409">
    <property type="protein sequence ID" value="MED6179138.1"/>
    <property type="molecule type" value="Genomic_DNA"/>
</dbReference>
<name>A0ABU6W503_9FABA</name>
<organism evidence="2 3">
    <name type="scientific">Stylosanthes scabra</name>
    <dbReference type="NCBI Taxonomy" id="79078"/>
    <lineage>
        <taxon>Eukaryota</taxon>
        <taxon>Viridiplantae</taxon>
        <taxon>Streptophyta</taxon>
        <taxon>Embryophyta</taxon>
        <taxon>Tracheophyta</taxon>
        <taxon>Spermatophyta</taxon>
        <taxon>Magnoliopsida</taxon>
        <taxon>eudicotyledons</taxon>
        <taxon>Gunneridae</taxon>
        <taxon>Pentapetalae</taxon>
        <taxon>rosids</taxon>
        <taxon>fabids</taxon>
        <taxon>Fabales</taxon>
        <taxon>Fabaceae</taxon>
        <taxon>Papilionoideae</taxon>
        <taxon>50 kb inversion clade</taxon>
        <taxon>dalbergioids sensu lato</taxon>
        <taxon>Dalbergieae</taxon>
        <taxon>Pterocarpus clade</taxon>
        <taxon>Stylosanthes</taxon>
    </lineage>
</organism>
<comment type="caution">
    <text evidence="2">The sequence shown here is derived from an EMBL/GenBank/DDBJ whole genome shotgun (WGS) entry which is preliminary data.</text>
</comment>